<accession>A0ABV6U8Q9</accession>
<reference evidence="1 2" key="1">
    <citation type="submission" date="2024-09" db="EMBL/GenBank/DDBJ databases">
        <authorList>
            <person name="Sun Q."/>
            <person name="Mori K."/>
        </authorList>
    </citation>
    <scope>NUCLEOTIDE SEQUENCE [LARGE SCALE GENOMIC DNA]</scope>
    <source>
        <strain evidence="1 2">TBRC 1851</strain>
    </source>
</reference>
<dbReference type="EMBL" id="JBHMQT010000044">
    <property type="protein sequence ID" value="MFC0864644.1"/>
    <property type="molecule type" value="Genomic_DNA"/>
</dbReference>
<evidence type="ECO:0000313" key="2">
    <source>
        <dbReference type="Proteomes" id="UP001589870"/>
    </source>
</evidence>
<dbReference type="RefSeq" id="WP_394302736.1">
    <property type="nucleotide sequence ID" value="NZ_JBHMQT010000044.1"/>
</dbReference>
<sequence>MRRGVVMVVAALVVAGCTAESEQPKPSPAVAFTRGMAEAVLAEVVAGVGKNGVADFCATFARSKETCEILLKDALRECLLPGDKPTVKSAVRLPATSRSEETWRLVVQGRTLDGQKYVSDFPVIRSAGVPKAALAIYWTGLGYGEDMDDPPNYTIVPQSTCPK</sequence>
<gene>
    <name evidence="1" type="ORF">ACFHYQ_20340</name>
</gene>
<name>A0ABV6U8Q9_9ACTN</name>
<keyword evidence="2" id="KW-1185">Reference proteome</keyword>
<evidence type="ECO:0000313" key="1">
    <source>
        <dbReference type="EMBL" id="MFC0864644.1"/>
    </source>
</evidence>
<comment type="caution">
    <text evidence="1">The sequence shown here is derived from an EMBL/GenBank/DDBJ whole genome shotgun (WGS) entry which is preliminary data.</text>
</comment>
<protein>
    <recommendedName>
        <fullName evidence="3">Lipoprotein</fullName>
    </recommendedName>
</protein>
<organism evidence="1 2">
    <name type="scientific">Sphaerimonospora cavernae</name>
    <dbReference type="NCBI Taxonomy" id="1740611"/>
    <lineage>
        <taxon>Bacteria</taxon>
        <taxon>Bacillati</taxon>
        <taxon>Actinomycetota</taxon>
        <taxon>Actinomycetes</taxon>
        <taxon>Streptosporangiales</taxon>
        <taxon>Streptosporangiaceae</taxon>
        <taxon>Sphaerimonospora</taxon>
    </lineage>
</organism>
<dbReference type="PROSITE" id="PS51257">
    <property type="entry name" value="PROKAR_LIPOPROTEIN"/>
    <property type="match status" value="1"/>
</dbReference>
<proteinExistence type="predicted"/>
<dbReference type="Proteomes" id="UP001589870">
    <property type="component" value="Unassembled WGS sequence"/>
</dbReference>
<evidence type="ECO:0008006" key="3">
    <source>
        <dbReference type="Google" id="ProtNLM"/>
    </source>
</evidence>